<dbReference type="CDD" id="cd24157">
    <property type="entry name" value="NUDIX_GDPMK"/>
    <property type="match status" value="1"/>
</dbReference>
<evidence type="ECO:0000256" key="5">
    <source>
        <dbReference type="ARBA" id="ARBA00016377"/>
    </source>
</evidence>
<comment type="subunit">
    <text evidence="4">Homodimer.</text>
</comment>
<evidence type="ECO:0000259" key="11">
    <source>
        <dbReference type="PROSITE" id="PS51462"/>
    </source>
</evidence>
<dbReference type="OrthoDB" id="5292471at2"/>
<dbReference type="GO" id="GO:0019693">
    <property type="term" value="P:ribose phosphate metabolic process"/>
    <property type="evidence" value="ECO:0007669"/>
    <property type="project" value="TreeGrafter"/>
</dbReference>
<evidence type="ECO:0000256" key="1">
    <source>
        <dbReference type="ARBA" id="ARBA00000847"/>
    </source>
</evidence>
<dbReference type="GO" id="GO:0005829">
    <property type="term" value="C:cytosol"/>
    <property type="evidence" value="ECO:0007669"/>
    <property type="project" value="TreeGrafter"/>
</dbReference>
<evidence type="ECO:0000256" key="6">
    <source>
        <dbReference type="ARBA" id="ARBA00022801"/>
    </source>
</evidence>
<dbReference type="InterPro" id="IPR004385">
    <property type="entry name" value="NDP_pyrophosphatase"/>
</dbReference>
<evidence type="ECO:0000256" key="7">
    <source>
        <dbReference type="ARBA" id="ARBA00032162"/>
    </source>
</evidence>
<evidence type="ECO:0000256" key="2">
    <source>
        <dbReference type="ARBA" id="ARBA00001946"/>
    </source>
</evidence>
<dbReference type="SUPFAM" id="SSF55811">
    <property type="entry name" value="Nudix"/>
    <property type="match status" value="1"/>
</dbReference>
<keyword evidence="9" id="KW-0460">Magnesium</keyword>
<evidence type="ECO:0000256" key="4">
    <source>
        <dbReference type="ARBA" id="ARBA00011738"/>
    </source>
</evidence>
<dbReference type="GO" id="GO:0046872">
    <property type="term" value="F:metal ion binding"/>
    <property type="evidence" value="ECO:0007669"/>
    <property type="project" value="UniProtKB-KW"/>
</dbReference>
<comment type="similarity">
    <text evidence="3">Belongs to the Nudix hydrolase family. NudK subfamily.</text>
</comment>
<evidence type="ECO:0000256" key="8">
    <source>
        <dbReference type="ARBA" id="ARBA00032272"/>
    </source>
</evidence>
<evidence type="ECO:0000313" key="12">
    <source>
        <dbReference type="EMBL" id="SFG36409.1"/>
    </source>
</evidence>
<evidence type="ECO:0000256" key="9">
    <source>
        <dbReference type="PIRSR" id="PIRSR604385-2"/>
    </source>
</evidence>
<comment type="cofactor">
    <cofactor evidence="2 9">
        <name>Mg(2+)</name>
        <dbReference type="ChEBI" id="CHEBI:18420"/>
    </cofactor>
</comment>
<comment type="catalytic activity">
    <reaction evidence="1">
        <text>GDP-alpha-D-mannose + H2O = alpha-D-mannose 1-phosphate + GMP + 2 H(+)</text>
        <dbReference type="Rhea" id="RHEA:27978"/>
        <dbReference type="ChEBI" id="CHEBI:15377"/>
        <dbReference type="ChEBI" id="CHEBI:15378"/>
        <dbReference type="ChEBI" id="CHEBI:57527"/>
        <dbReference type="ChEBI" id="CHEBI:58115"/>
        <dbReference type="ChEBI" id="CHEBI:58409"/>
    </reaction>
</comment>
<keyword evidence="9" id="KW-0479">Metal-binding</keyword>
<keyword evidence="6" id="KW-0378">Hydrolase</keyword>
<dbReference type="EMBL" id="FOPM01000002">
    <property type="protein sequence ID" value="SFG36409.1"/>
    <property type="molecule type" value="Genomic_DNA"/>
</dbReference>
<sequence>MAPVIRGTRILHDGWSRFLVAEVTMPDGTRLAREIEDHGRAVAVLPYDPVRGMALLVEQFRPAALYAASTESLLEVPAGLLDEADPEEGARREAYEEVGVRLGALERITCGWSMPGISTEQVDLFLAPYGADDRSGPGGGLESEHETITVHEIGLDTLGAMSDRGEITDIKTLLLVYALRLRRPDLFAGV</sequence>
<keyword evidence="13" id="KW-1185">Reference proteome</keyword>
<gene>
    <name evidence="12" type="ORF">SAMN05192565_102125</name>
</gene>
<feature type="binding site" evidence="9">
    <location>
        <position position="78"/>
    </location>
    <ligand>
        <name>Mg(2+)</name>
        <dbReference type="ChEBI" id="CHEBI:18420"/>
        <label>1</label>
    </ligand>
</feature>
<proteinExistence type="inferred from homology"/>
<dbReference type="GO" id="GO:0016818">
    <property type="term" value="F:hydrolase activity, acting on acid anhydrides, in phosphorus-containing anhydrides"/>
    <property type="evidence" value="ECO:0007669"/>
    <property type="project" value="InterPro"/>
</dbReference>
<dbReference type="PANTHER" id="PTHR11839">
    <property type="entry name" value="UDP/ADP-SUGAR PYROPHOSPHATASE"/>
    <property type="match status" value="1"/>
</dbReference>
<dbReference type="GO" id="GO:0006753">
    <property type="term" value="P:nucleoside phosphate metabolic process"/>
    <property type="evidence" value="ECO:0007669"/>
    <property type="project" value="TreeGrafter"/>
</dbReference>
<dbReference type="InterPro" id="IPR000086">
    <property type="entry name" value="NUDIX_hydrolase_dom"/>
</dbReference>
<feature type="binding site" evidence="9">
    <location>
        <position position="146"/>
    </location>
    <ligand>
        <name>Mg(2+)</name>
        <dbReference type="ChEBI" id="CHEBI:18420"/>
        <label>1</label>
    </ligand>
</feature>
<dbReference type="STRING" id="582675.SAMN05192565_102125"/>
<dbReference type="Proteomes" id="UP000199229">
    <property type="component" value="Unassembled WGS sequence"/>
</dbReference>
<dbReference type="PANTHER" id="PTHR11839:SF18">
    <property type="entry name" value="NUDIX HYDROLASE DOMAIN-CONTAINING PROTEIN"/>
    <property type="match status" value="1"/>
</dbReference>
<feature type="domain" description="Nudix hydrolase" evidence="11">
    <location>
        <begin position="37"/>
        <end position="175"/>
    </location>
</feature>
<feature type="binding site" evidence="9">
    <location>
        <position position="97"/>
    </location>
    <ligand>
        <name>Mg(2+)</name>
        <dbReference type="ChEBI" id="CHEBI:18420"/>
        <label>1</label>
    </ligand>
</feature>
<organism evidence="12 13">
    <name type="scientific">Methylobacterium gossipiicola</name>
    <dbReference type="NCBI Taxonomy" id="582675"/>
    <lineage>
        <taxon>Bacteria</taxon>
        <taxon>Pseudomonadati</taxon>
        <taxon>Pseudomonadota</taxon>
        <taxon>Alphaproteobacteria</taxon>
        <taxon>Hyphomicrobiales</taxon>
        <taxon>Methylobacteriaceae</taxon>
        <taxon>Methylobacterium</taxon>
    </lineage>
</organism>
<evidence type="ECO:0000256" key="3">
    <source>
        <dbReference type="ARBA" id="ARBA00007275"/>
    </source>
</evidence>
<name>A0A1I2RAA5_9HYPH</name>
<dbReference type="NCBIfam" id="TIGR00052">
    <property type="entry name" value="nudix-type nucleoside diphosphatase, YffH/AdpP family"/>
    <property type="match status" value="1"/>
</dbReference>
<evidence type="ECO:0000256" key="10">
    <source>
        <dbReference type="PIRSR" id="PIRSR604385-3"/>
    </source>
</evidence>
<dbReference type="AlphaFoldDB" id="A0A1I2RAA5"/>
<dbReference type="PROSITE" id="PS51462">
    <property type="entry name" value="NUDIX"/>
    <property type="match status" value="1"/>
</dbReference>
<dbReference type="InterPro" id="IPR015797">
    <property type="entry name" value="NUDIX_hydrolase-like_dom_sf"/>
</dbReference>
<feature type="binding site" evidence="9">
    <location>
        <position position="93"/>
    </location>
    <ligand>
        <name>Mg(2+)</name>
        <dbReference type="ChEBI" id="CHEBI:18420"/>
        <label>1</label>
    </ligand>
</feature>
<accession>A0A1I2RAA5</accession>
<evidence type="ECO:0000313" key="13">
    <source>
        <dbReference type="Proteomes" id="UP000199229"/>
    </source>
</evidence>
<protein>
    <recommendedName>
        <fullName evidence="5">GDP-mannose pyrophosphatase</fullName>
    </recommendedName>
    <alternativeName>
        <fullName evidence="7">GDP-mannose hydrolase</fullName>
    </alternativeName>
    <alternativeName>
        <fullName evidence="8">GDPMK</fullName>
    </alternativeName>
</protein>
<dbReference type="Gene3D" id="3.90.79.10">
    <property type="entry name" value="Nucleoside Triphosphate Pyrophosphohydrolase"/>
    <property type="match status" value="1"/>
</dbReference>
<reference evidence="13" key="1">
    <citation type="submission" date="2016-10" db="EMBL/GenBank/DDBJ databases">
        <authorList>
            <person name="Varghese N."/>
            <person name="Submissions S."/>
        </authorList>
    </citation>
    <scope>NUCLEOTIDE SEQUENCE [LARGE SCALE GENOMIC DNA]</scope>
    <source>
        <strain evidence="13">Gh-105</strain>
    </source>
</reference>
<dbReference type="RefSeq" id="WP_091968524.1">
    <property type="nucleotide sequence ID" value="NZ_FOPM01000002.1"/>
</dbReference>
<dbReference type="Pfam" id="PF00293">
    <property type="entry name" value="NUDIX"/>
    <property type="match status" value="1"/>
</dbReference>
<feature type="short sequence motif" description="Nudix box" evidence="10">
    <location>
        <begin position="79"/>
        <end position="100"/>
    </location>
</feature>